<name>A0A9P8Y6L0_9PEZI</name>
<feature type="compositionally biased region" description="Pro residues" evidence="1">
    <location>
        <begin position="1110"/>
        <end position="1119"/>
    </location>
</feature>
<dbReference type="RefSeq" id="XP_046012951.1">
    <property type="nucleotide sequence ID" value="XM_046158738.1"/>
</dbReference>
<feature type="compositionally biased region" description="Acidic residues" evidence="1">
    <location>
        <begin position="1148"/>
        <end position="1157"/>
    </location>
</feature>
<comment type="caution">
    <text evidence="2">The sequence shown here is derived from an EMBL/GenBank/DDBJ whole genome shotgun (WGS) entry which is preliminary data.</text>
</comment>
<protein>
    <submittedName>
        <fullName evidence="2">Uncharacterized protein</fullName>
    </submittedName>
</protein>
<sequence length="1157" mass="127704">MVDLAFYYELEAMTVHSPEPDMDTDTSSNYDEDIFELFPTLDTDIRPMYSKPAVPTCMELDTPSNTNADTIARLKIDPLACETINVYEEPDFLGPWPDTPIFTREEPQACIHGLAYALQVKTAIALWCQLPKEAQHYLVKVATDYQLHEHKDTALSAAETRKAVFWKAMDDLALDSDIAQSLATRYSVHRRRVLASESIYIPNRDESTLTDSTDSFLANIVREARDYLVKIDRSFLLPVITQSAYHIQRNLLETSYFGFPEVQDKWLPSGGSKAANQAFAAFRVRAGGKGKPNERLLFRYIDLPRGSFMYGMTGIKHLEEAGRYTFIYPEAYTRLFEKKDGDEILLCTAASLTATAEDTEPVITLTEEEKHSQTDAVVNPSDTITQASTLVNSVFHKSWAAGGKAPVGPQRYETNSSLEQVGKIFHGFPGFIQFYLPKGFYVTGPSGRSVTFDRPFGKAASSDAGPVAHGAGGWYTIITHGLQRGAFNAQHQLDFREDFILRMKLSQPAAIFRDLQLMPRVTEPGVHEVIVGEGQDVDMKCENGRYYMARGMEPPAITETALSIEMHGAEYDVPAKAPVEAKPSHLTEDRFQQMVRDISSATIEALRKTDMPGLEATVIETATATTVTRSGATDEAPSDKLPMDAAGSLTSSRASTPKSSITRTVFVRQDGRSLKRKMILSEAQETLAPYREWLVSEDQREIRQEELDFRAHQEQQLAMEEASRASKPKPKRTQAPASDDEEWVEPKKTAAVRPKKKAKANAPTIKKENTKPAVTLAQKKKTEAIAPINRASKAGAQPQKCKKSRAAWGNKPVQQQKKVAAPRSTPAVVKIKSENNPPSRKRQLSVDIEDEKRDAKRSKKQVHIQTQKKQVQAPVKLEMEQPLLNRKRQRPNEANDDDDDGRSRKKQATRKPSIASEGSKTSSQQNKVKQNNQRKQSGQTSPKHVSHSDSSEDDYSSGHDSDASVASRRAQDATTQGQMPVENVPGIVPAGIDPVTGKQLFTMHIPSEVAAAMARLPSGARIHGLPPAVLPQTNTSPAQHPMPFMPALAPQNPTASFTPQALQPWQYNLMHTFVMNNLAASMGANPAMAQGVAASIFQHAAPPGSQLPTPTTPAFPPESVPMQSGSDQPTGLQTPPQSQGSRVPEYIEIIDEPASDD</sequence>
<feature type="region of interest" description="Disordered" evidence="1">
    <location>
        <begin position="628"/>
        <end position="657"/>
    </location>
</feature>
<evidence type="ECO:0000256" key="1">
    <source>
        <dbReference type="SAM" id="MobiDB-lite"/>
    </source>
</evidence>
<dbReference type="Proteomes" id="UP000756346">
    <property type="component" value="Unassembled WGS sequence"/>
</dbReference>
<dbReference type="EMBL" id="JAGTJQ010000005">
    <property type="protein sequence ID" value="KAH7031271.1"/>
    <property type="molecule type" value="Genomic_DNA"/>
</dbReference>
<keyword evidence="3" id="KW-1185">Reference proteome</keyword>
<feature type="compositionally biased region" description="Polar residues" evidence="1">
    <location>
        <begin position="648"/>
        <end position="657"/>
    </location>
</feature>
<feature type="compositionally biased region" description="Polar residues" evidence="1">
    <location>
        <begin position="1121"/>
        <end position="1141"/>
    </location>
</feature>
<proteinExistence type="predicted"/>
<evidence type="ECO:0000313" key="2">
    <source>
        <dbReference type="EMBL" id="KAH7031271.1"/>
    </source>
</evidence>
<feature type="compositionally biased region" description="Basic and acidic residues" evidence="1">
    <location>
        <begin position="946"/>
        <end position="962"/>
    </location>
</feature>
<dbReference type="AlphaFoldDB" id="A0A9P8Y6L0"/>
<dbReference type="GeneID" id="70188284"/>
<gene>
    <name evidence="2" type="ORF">B0I36DRAFT_362985</name>
</gene>
<reference evidence="2" key="1">
    <citation type="journal article" date="2021" name="Nat. Commun.">
        <title>Genetic determinants of endophytism in the Arabidopsis root mycobiome.</title>
        <authorList>
            <person name="Mesny F."/>
            <person name="Miyauchi S."/>
            <person name="Thiergart T."/>
            <person name="Pickel B."/>
            <person name="Atanasova L."/>
            <person name="Karlsson M."/>
            <person name="Huettel B."/>
            <person name="Barry K.W."/>
            <person name="Haridas S."/>
            <person name="Chen C."/>
            <person name="Bauer D."/>
            <person name="Andreopoulos W."/>
            <person name="Pangilinan J."/>
            <person name="LaButti K."/>
            <person name="Riley R."/>
            <person name="Lipzen A."/>
            <person name="Clum A."/>
            <person name="Drula E."/>
            <person name="Henrissat B."/>
            <person name="Kohler A."/>
            <person name="Grigoriev I.V."/>
            <person name="Martin F.M."/>
            <person name="Hacquard S."/>
        </authorList>
    </citation>
    <scope>NUCLEOTIDE SEQUENCE</scope>
    <source>
        <strain evidence="2">MPI-CAGE-CH-0230</strain>
    </source>
</reference>
<feature type="region of interest" description="Disordered" evidence="1">
    <location>
        <begin position="713"/>
        <end position="985"/>
    </location>
</feature>
<dbReference type="OrthoDB" id="10511327at2759"/>
<evidence type="ECO:0000313" key="3">
    <source>
        <dbReference type="Proteomes" id="UP000756346"/>
    </source>
</evidence>
<feature type="region of interest" description="Disordered" evidence="1">
    <location>
        <begin position="1100"/>
        <end position="1157"/>
    </location>
</feature>
<accession>A0A9P8Y6L0</accession>
<feature type="compositionally biased region" description="Low complexity" evidence="1">
    <location>
        <begin position="919"/>
        <end position="937"/>
    </location>
</feature>
<organism evidence="2 3">
    <name type="scientific">Microdochium trichocladiopsis</name>
    <dbReference type="NCBI Taxonomy" id="1682393"/>
    <lineage>
        <taxon>Eukaryota</taxon>
        <taxon>Fungi</taxon>
        <taxon>Dikarya</taxon>
        <taxon>Ascomycota</taxon>
        <taxon>Pezizomycotina</taxon>
        <taxon>Sordariomycetes</taxon>
        <taxon>Xylariomycetidae</taxon>
        <taxon>Xylariales</taxon>
        <taxon>Microdochiaceae</taxon>
        <taxon>Microdochium</taxon>
    </lineage>
</organism>